<evidence type="ECO:0000313" key="2">
    <source>
        <dbReference type="EMBL" id="KAJ3658877.1"/>
    </source>
</evidence>
<feature type="transmembrane region" description="Helical" evidence="1">
    <location>
        <begin position="12"/>
        <end position="30"/>
    </location>
</feature>
<protein>
    <submittedName>
        <fullName evidence="2">Uncharacterized protein</fullName>
    </submittedName>
</protein>
<organism evidence="2 3">
    <name type="scientific">Zophobas morio</name>
    <dbReference type="NCBI Taxonomy" id="2755281"/>
    <lineage>
        <taxon>Eukaryota</taxon>
        <taxon>Metazoa</taxon>
        <taxon>Ecdysozoa</taxon>
        <taxon>Arthropoda</taxon>
        <taxon>Hexapoda</taxon>
        <taxon>Insecta</taxon>
        <taxon>Pterygota</taxon>
        <taxon>Neoptera</taxon>
        <taxon>Endopterygota</taxon>
        <taxon>Coleoptera</taxon>
        <taxon>Polyphaga</taxon>
        <taxon>Cucujiformia</taxon>
        <taxon>Tenebrionidae</taxon>
        <taxon>Zophobas</taxon>
    </lineage>
</organism>
<dbReference type="AlphaFoldDB" id="A0AA38IKF7"/>
<dbReference type="EMBL" id="JALNTZ010000003">
    <property type="protein sequence ID" value="KAJ3658877.1"/>
    <property type="molecule type" value="Genomic_DNA"/>
</dbReference>
<proteinExistence type="predicted"/>
<gene>
    <name evidence="2" type="ORF">Zmor_010593</name>
</gene>
<keyword evidence="1" id="KW-0472">Membrane</keyword>
<comment type="caution">
    <text evidence="2">The sequence shown here is derived from an EMBL/GenBank/DDBJ whole genome shotgun (WGS) entry which is preliminary data.</text>
</comment>
<accession>A0AA38IKF7</accession>
<dbReference type="Proteomes" id="UP001168821">
    <property type="component" value="Unassembled WGS sequence"/>
</dbReference>
<reference evidence="2" key="1">
    <citation type="journal article" date="2023" name="G3 (Bethesda)">
        <title>Whole genome assemblies of Zophobas morio and Tenebrio molitor.</title>
        <authorList>
            <person name="Kaur S."/>
            <person name="Stinson S.A."/>
            <person name="diCenzo G.C."/>
        </authorList>
    </citation>
    <scope>NUCLEOTIDE SEQUENCE</scope>
    <source>
        <strain evidence="2">QUZm001</strain>
    </source>
</reference>
<evidence type="ECO:0000256" key="1">
    <source>
        <dbReference type="SAM" id="Phobius"/>
    </source>
</evidence>
<name>A0AA38IKF7_9CUCU</name>
<keyword evidence="1" id="KW-1133">Transmembrane helix</keyword>
<keyword evidence="1" id="KW-0812">Transmembrane</keyword>
<keyword evidence="3" id="KW-1185">Reference proteome</keyword>
<evidence type="ECO:0000313" key="3">
    <source>
        <dbReference type="Proteomes" id="UP001168821"/>
    </source>
</evidence>
<sequence length="104" mass="12167">MEHNAKHNKNFALFDSLFLPLSPLSTFYLICTVTDREKSNKKNSQFNNSMRGYKRYQRRLSRWQQEKAAALQKATYWTPPPSNKRVLFNGIFYTGALEGITCQI</sequence>